<dbReference type="GO" id="GO:0005829">
    <property type="term" value="C:cytosol"/>
    <property type="evidence" value="ECO:0007669"/>
    <property type="project" value="TreeGrafter"/>
</dbReference>
<keyword evidence="2" id="KW-0902">Two-component regulatory system</keyword>
<evidence type="ECO:0000256" key="7">
    <source>
        <dbReference type="ARBA" id="ARBA00071115"/>
    </source>
</evidence>
<keyword evidence="4 9" id="KW-0238">DNA-binding</keyword>
<dbReference type="GO" id="GO:0006355">
    <property type="term" value="P:regulation of DNA-templated transcription"/>
    <property type="evidence" value="ECO:0007669"/>
    <property type="project" value="InterPro"/>
</dbReference>
<dbReference type="CDD" id="cd00383">
    <property type="entry name" value="trans_reg_C"/>
    <property type="match status" value="1"/>
</dbReference>
<dbReference type="Gene3D" id="3.40.50.2300">
    <property type="match status" value="1"/>
</dbReference>
<dbReference type="PANTHER" id="PTHR48111">
    <property type="entry name" value="REGULATOR OF RPOS"/>
    <property type="match status" value="1"/>
</dbReference>
<evidence type="ECO:0000259" key="11">
    <source>
        <dbReference type="PROSITE" id="PS51755"/>
    </source>
</evidence>
<dbReference type="GO" id="GO:0000156">
    <property type="term" value="F:phosphorelay response regulator activity"/>
    <property type="evidence" value="ECO:0007669"/>
    <property type="project" value="TreeGrafter"/>
</dbReference>
<dbReference type="GO" id="GO:0032993">
    <property type="term" value="C:protein-DNA complex"/>
    <property type="evidence" value="ECO:0007669"/>
    <property type="project" value="TreeGrafter"/>
</dbReference>
<evidence type="ECO:0000256" key="2">
    <source>
        <dbReference type="ARBA" id="ARBA00023012"/>
    </source>
</evidence>
<dbReference type="Proteomes" id="UP000215144">
    <property type="component" value="Chromosome 1"/>
</dbReference>
<protein>
    <recommendedName>
        <fullName evidence="7">Transcriptional regulatory protein DltR</fullName>
    </recommendedName>
</protein>
<evidence type="ECO:0000256" key="1">
    <source>
        <dbReference type="ARBA" id="ARBA00022553"/>
    </source>
</evidence>
<feature type="modified residue" description="4-aspartylphosphate" evidence="8">
    <location>
        <position position="52"/>
    </location>
</feature>
<dbReference type="InterPro" id="IPR039420">
    <property type="entry name" value="WalR-like"/>
</dbReference>
<sequence length="228" mass="25954">MKMIYVADDEKAIRDLIATILQESGFVVKTFETGDQLLLAFIEEAADVVVLDVMMPGTSGFGIARKLRERSSVPIIFLTARDTDHDFIDGFATGADDYFTKPFSPVKLTLRIKAILARQKDMITANSLVFEGLRLHPELPEMVWNNHDIRLTATEYKVMRLLLSEPNHTVSREQLLEKVWGYQADVETRVTDDTVKRLRKKLRQVDSHVIIETVWGYGFKLGRKSVAP</sequence>
<dbReference type="PROSITE" id="PS51755">
    <property type="entry name" value="OMPR_PHOB"/>
    <property type="match status" value="1"/>
</dbReference>
<dbReference type="InterPro" id="IPR036388">
    <property type="entry name" value="WH-like_DNA-bd_sf"/>
</dbReference>
<gene>
    <name evidence="12" type="primary">srrA</name>
    <name evidence="12" type="ORF">SAMEA4504048_00766</name>
</gene>
<dbReference type="Gene3D" id="6.10.250.690">
    <property type="match status" value="1"/>
</dbReference>
<dbReference type="InterPro" id="IPR001867">
    <property type="entry name" value="OmpR/PhoB-type_DNA-bd"/>
</dbReference>
<dbReference type="SUPFAM" id="SSF52172">
    <property type="entry name" value="CheY-like"/>
    <property type="match status" value="1"/>
</dbReference>
<dbReference type="SMART" id="SM00448">
    <property type="entry name" value="REC"/>
    <property type="match status" value="1"/>
</dbReference>
<dbReference type="InterPro" id="IPR001789">
    <property type="entry name" value="Sig_transdc_resp-reg_receiver"/>
</dbReference>
<accession>A0A239WWA2</accession>
<evidence type="ECO:0000256" key="9">
    <source>
        <dbReference type="PROSITE-ProRule" id="PRU01091"/>
    </source>
</evidence>
<dbReference type="CDD" id="cd17574">
    <property type="entry name" value="REC_OmpR"/>
    <property type="match status" value="1"/>
</dbReference>
<evidence type="ECO:0000256" key="8">
    <source>
        <dbReference type="PROSITE-ProRule" id="PRU00169"/>
    </source>
</evidence>
<dbReference type="Pfam" id="PF00072">
    <property type="entry name" value="Response_reg"/>
    <property type="match status" value="1"/>
</dbReference>
<keyword evidence="1 8" id="KW-0597">Phosphoprotein</keyword>
<evidence type="ECO:0000256" key="5">
    <source>
        <dbReference type="ARBA" id="ARBA00023163"/>
    </source>
</evidence>
<keyword evidence="5" id="KW-0804">Transcription</keyword>
<dbReference type="KEGG" id="saco:SAME_00766"/>
<proteinExistence type="predicted"/>
<feature type="domain" description="Response regulatory" evidence="10">
    <location>
        <begin position="3"/>
        <end position="116"/>
    </location>
</feature>
<dbReference type="OrthoDB" id="9790442at2"/>
<dbReference type="SUPFAM" id="SSF46894">
    <property type="entry name" value="C-terminal effector domain of the bipartite response regulators"/>
    <property type="match status" value="1"/>
</dbReference>
<dbReference type="Gene3D" id="1.10.10.10">
    <property type="entry name" value="Winged helix-like DNA-binding domain superfamily/Winged helix DNA-binding domain"/>
    <property type="match status" value="1"/>
</dbReference>
<dbReference type="EMBL" id="LT906454">
    <property type="protein sequence ID" value="SNV38233.1"/>
    <property type="molecule type" value="Genomic_DNA"/>
</dbReference>
<dbReference type="FunFam" id="3.40.50.2300:FF:000001">
    <property type="entry name" value="DNA-binding response regulator PhoB"/>
    <property type="match status" value="1"/>
</dbReference>
<dbReference type="RefSeq" id="WP_095122122.1">
    <property type="nucleotide sequence ID" value="NZ_LT906454.1"/>
</dbReference>
<name>A0A239WWA2_STRAI</name>
<reference evidence="12 13" key="1">
    <citation type="submission" date="2017-06" db="EMBL/GenBank/DDBJ databases">
        <authorList>
            <consortium name="Pathogen Informatics"/>
        </authorList>
    </citation>
    <scope>NUCLEOTIDE SEQUENCE [LARGE SCALE GENOMIC DNA]</scope>
    <source>
        <strain evidence="12 13">NCTC11291</strain>
    </source>
</reference>
<evidence type="ECO:0000259" key="10">
    <source>
        <dbReference type="PROSITE" id="PS50110"/>
    </source>
</evidence>
<feature type="DNA-binding region" description="OmpR/PhoB-type" evidence="9">
    <location>
        <begin position="125"/>
        <end position="223"/>
    </location>
</feature>
<dbReference type="Pfam" id="PF00486">
    <property type="entry name" value="Trans_reg_C"/>
    <property type="match status" value="1"/>
</dbReference>
<evidence type="ECO:0000256" key="6">
    <source>
        <dbReference type="ARBA" id="ARBA00055621"/>
    </source>
</evidence>
<evidence type="ECO:0000313" key="12">
    <source>
        <dbReference type="EMBL" id="SNV38233.1"/>
    </source>
</evidence>
<dbReference type="PROSITE" id="PS50110">
    <property type="entry name" value="RESPONSE_REGULATORY"/>
    <property type="match status" value="1"/>
</dbReference>
<feature type="domain" description="OmpR/PhoB-type" evidence="11">
    <location>
        <begin position="125"/>
        <end position="223"/>
    </location>
</feature>
<comment type="function">
    <text evidence="6">Member of the two-component regulatory system DltS/DltR. Regulates the expression of the dlt operon.</text>
</comment>
<dbReference type="InterPro" id="IPR011006">
    <property type="entry name" value="CheY-like_superfamily"/>
</dbReference>
<dbReference type="SMART" id="SM00862">
    <property type="entry name" value="Trans_reg_C"/>
    <property type="match status" value="1"/>
</dbReference>
<dbReference type="GO" id="GO:0000976">
    <property type="term" value="F:transcription cis-regulatory region binding"/>
    <property type="evidence" value="ECO:0007669"/>
    <property type="project" value="TreeGrafter"/>
</dbReference>
<organism evidence="12 13">
    <name type="scientific">Streptococcus acidominimus</name>
    <dbReference type="NCBI Taxonomy" id="1326"/>
    <lineage>
        <taxon>Bacteria</taxon>
        <taxon>Bacillati</taxon>
        <taxon>Bacillota</taxon>
        <taxon>Bacilli</taxon>
        <taxon>Lactobacillales</taxon>
        <taxon>Streptococcaceae</taxon>
        <taxon>Streptococcus</taxon>
    </lineage>
</organism>
<dbReference type="InterPro" id="IPR016032">
    <property type="entry name" value="Sig_transdc_resp-reg_C-effctor"/>
</dbReference>
<evidence type="ECO:0000256" key="4">
    <source>
        <dbReference type="ARBA" id="ARBA00023125"/>
    </source>
</evidence>
<evidence type="ECO:0000313" key="13">
    <source>
        <dbReference type="Proteomes" id="UP000215144"/>
    </source>
</evidence>
<keyword evidence="3" id="KW-0805">Transcription regulation</keyword>
<dbReference type="AlphaFoldDB" id="A0A239WWA2"/>
<evidence type="ECO:0000256" key="3">
    <source>
        <dbReference type="ARBA" id="ARBA00023015"/>
    </source>
</evidence>
<dbReference type="PANTHER" id="PTHR48111:SF1">
    <property type="entry name" value="TWO-COMPONENT RESPONSE REGULATOR ORR33"/>
    <property type="match status" value="1"/>
</dbReference>